<protein>
    <submittedName>
        <fullName evidence="5">DDE Tnp4 domain-containing protein</fullName>
    </submittedName>
</protein>
<comment type="caution">
    <text evidence="5">The sequence shown here is derived from an EMBL/GenBank/DDBJ whole genome shotgun (WGS) entry which is preliminary data.</text>
</comment>
<evidence type="ECO:0000256" key="3">
    <source>
        <dbReference type="SAM" id="MobiDB-lite"/>
    </source>
</evidence>
<evidence type="ECO:0000256" key="1">
    <source>
        <dbReference type="ARBA" id="ARBA00001968"/>
    </source>
</evidence>
<keyword evidence="2" id="KW-0479">Metal-binding</keyword>
<accession>A0A8H6Z6W7</accession>
<reference evidence="5" key="1">
    <citation type="submission" date="2020-05" db="EMBL/GenBank/DDBJ databases">
        <title>Mycena genomes resolve the evolution of fungal bioluminescence.</title>
        <authorList>
            <person name="Tsai I.J."/>
        </authorList>
    </citation>
    <scope>NUCLEOTIDE SEQUENCE</scope>
    <source>
        <strain evidence="5">CCC161011</strain>
    </source>
</reference>
<feature type="domain" description="DDE Tnp4" evidence="4">
    <location>
        <begin position="73"/>
        <end position="204"/>
    </location>
</feature>
<dbReference type="Pfam" id="PF13359">
    <property type="entry name" value="DDE_Tnp_4"/>
    <property type="match status" value="1"/>
</dbReference>
<sequence length="270" mass="31603">MEVDLEHVRHTWRRAGCAALSSFILFPHPYRVNHLDCNMHIFCMEPRTRAHRIDCIWCFWMDFHFHQYIRFPRFNVQLITLPNLRIIDYVIGHTGSTHDSTAFAESRTRKEHDTLLGPNEWIWADSAYPVEAWCVTPFKKPLNTIAENRTFNYWVSHVRIRFEHAVGYLKGRFQSLRGLRQQIKNETDHLRALEWIRTCLVIHNCVMDIEGDSGADDDWVEELIALGAEPESDESDNAGVGVGQPRVRESVGQRKRRKVKEALFASELFN</sequence>
<evidence type="ECO:0000259" key="4">
    <source>
        <dbReference type="Pfam" id="PF13359"/>
    </source>
</evidence>
<evidence type="ECO:0000313" key="6">
    <source>
        <dbReference type="Proteomes" id="UP000620124"/>
    </source>
</evidence>
<comment type="cofactor">
    <cofactor evidence="1">
        <name>a divalent metal cation</name>
        <dbReference type="ChEBI" id="CHEBI:60240"/>
    </cofactor>
</comment>
<dbReference type="Proteomes" id="UP000620124">
    <property type="component" value="Unassembled WGS sequence"/>
</dbReference>
<dbReference type="GO" id="GO:0046872">
    <property type="term" value="F:metal ion binding"/>
    <property type="evidence" value="ECO:0007669"/>
    <property type="project" value="UniProtKB-KW"/>
</dbReference>
<dbReference type="OrthoDB" id="2649667at2759"/>
<gene>
    <name evidence="5" type="ORF">MVEN_00055200</name>
</gene>
<evidence type="ECO:0000256" key="2">
    <source>
        <dbReference type="ARBA" id="ARBA00022723"/>
    </source>
</evidence>
<dbReference type="EMBL" id="JACAZI010000001">
    <property type="protein sequence ID" value="KAF7371972.1"/>
    <property type="molecule type" value="Genomic_DNA"/>
</dbReference>
<feature type="region of interest" description="Disordered" evidence="3">
    <location>
        <begin position="228"/>
        <end position="256"/>
    </location>
</feature>
<keyword evidence="6" id="KW-1185">Reference proteome</keyword>
<organism evidence="5 6">
    <name type="scientific">Mycena venus</name>
    <dbReference type="NCBI Taxonomy" id="2733690"/>
    <lineage>
        <taxon>Eukaryota</taxon>
        <taxon>Fungi</taxon>
        <taxon>Dikarya</taxon>
        <taxon>Basidiomycota</taxon>
        <taxon>Agaricomycotina</taxon>
        <taxon>Agaricomycetes</taxon>
        <taxon>Agaricomycetidae</taxon>
        <taxon>Agaricales</taxon>
        <taxon>Marasmiineae</taxon>
        <taxon>Mycenaceae</taxon>
        <taxon>Mycena</taxon>
    </lineage>
</organism>
<evidence type="ECO:0000313" key="5">
    <source>
        <dbReference type="EMBL" id="KAF7371972.1"/>
    </source>
</evidence>
<proteinExistence type="predicted"/>
<dbReference type="InterPro" id="IPR027806">
    <property type="entry name" value="HARBI1_dom"/>
</dbReference>
<name>A0A8H6Z6W7_9AGAR</name>
<dbReference type="AlphaFoldDB" id="A0A8H6Z6W7"/>